<gene>
    <name evidence="1" type="ORF">E6C64_15640</name>
</gene>
<name>A0A4S4FJ04_9MICO</name>
<proteinExistence type="predicted"/>
<dbReference type="Proteomes" id="UP000309133">
    <property type="component" value="Unassembled WGS sequence"/>
</dbReference>
<keyword evidence="2" id="KW-1185">Reference proteome</keyword>
<sequence length="88" mass="10059">MTTMRHDGDYFYLTPDVDQLTLEREIVAAVRVGGDFVHFNTHGHGRVSVFMTAHFPVRFSAAERTDDEVATWEEWPPPMDIDPEGLHS</sequence>
<dbReference type="AlphaFoldDB" id="A0A4S4FJ04"/>
<evidence type="ECO:0000313" key="2">
    <source>
        <dbReference type="Proteomes" id="UP000309133"/>
    </source>
</evidence>
<comment type="caution">
    <text evidence="1">The sequence shown here is derived from an EMBL/GenBank/DDBJ whole genome shotgun (WGS) entry which is preliminary data.</text>
</comment>
<dbReference type="RefSeq" id="WP_136428453.1">
    <property type="nucleotide sequence ID" value="NZ_SSSM01000005.1"/>
</dbReference>
<accession>A0A4S4FJ04</accession>
<protein>
    <submittedName>
        <fullName evidence="1">Uncharacterized protein</fullName>
    </submittedName>
</protein>
<organism evidence="1 2">
    <name type="scientific">Naasia lichenicola</name>
    <dbReference type="NCBI Taxonomy" id="2565933"/>
    <lineage>
        <taxon>Bacteria</taxon>
        <taxon>Bacillati</taxon>
        <taxon>Actinomycetota</taxon>
        <taxon>Actinomycetes</taxon>
        <taxon>Micrococcales</taxon>
        <taxon>Microbacteriaceae</taxon>
        <taxon>Naasia</taxon>
    </lineage>
</organism>
<dbReference type="OrthoDB" id="5120955at2"/>
<evidence type="ECO:0000313" key="1">
    <source>
        <dbReference type="EMBL" id="THG30068.1"/>
    </source>
</evidence>
<dbReference type="EMBL" id="SSSM01000005">
    <property type="protein sequence ID" value="THG30068.1"/>
    <property type="molecule type" value="Genomic_DNA"/>
</dbReference>
<reference evidence="1 2" key="1">
    <citation type="submission" date="2019-04" db="EMBL/GenBank/DDBJ databases">
        <authorList>
            <person name="Jiang L."/>
        </authorList>
    </citation>
    <scope>NUCLEOTIDE SEQUENCE [LARGE SCALE GENOMIC DNA]</scope>
    <source>
        <strain evidence="1 2">YIM 131853</strain>
    </source>
</reference>